<dbReference type="GO" id="GO:0070008">
    <property type="term" value="F:serine-type exopeptidase activity"/>
    <property type="evidence" value="ECO:0007669"/>
    <property type="project" value="InterPro"/>
</dbReference>
<evidence type="ECO:0000256" key="3">
    <source>
        <dbReference type="ARBA" id="ARBA00022729"/>
    </source>
</evidence>
<evidence type="ECO:0000313" key="7">
    <source>
        <dbReference type="Proteomes" id="UP000759131"/>
    </source>
</evidence>
<evidence type="ECO:0000256" key="1">
    <source>
        <dbReference type="ARBA" id="ARBA00011079"/>
    </source>
</evidence>
<comment type="similarity">
    <text evidence="1">Belongs to the peptidase S28 family.</text>
</comment>
<dbReference type="GO" id="GO:0006508">
    <property type="term" value="P:proteolysis"/>
    <property type="evidence" value="ECO:0007669"/>
    <property type="project" value="UniProtKB-KW"/>
</dbReference>
<keyword evidence="5" id="KW-0325">Glycoprotein</keyword>
<dbReference type="Pfam" id="PF05577">
    <property type="entry name" value="Peptidase_S28"/>
    <property type="match status" value="4"/>
</dbReference>
<dbReference type="Gene3D" id="3.40.50.1820">
    <property type="entry name" value="alpha/beta hydrolase"/>
    <property type="match status" value="8"/>
</dbReference>
<dbReference type="Proteomes" id="UP000759131">
    <property type="component" value="Unassembled WGS sequence"/>
</dbReference>
<keyword evidence="4" id="KW-0378">Hydrolase</keyword>
<keyword evidence="2" id="KW-0645">Protease</keyword>
<dbReference type="Gene3D" id="1.20.120.980">
    <property type="entry name" value="Serine carboxypeptidase S28, SKS domain"/>
    <property type="match status" value="6"/>
</dbReference>
<dbReference type="SUPFAM" id="SSF53474">
    <property type="entry name" value="alpha/beta-Hydrolases"/>
    <property type="match status" value="8"/>
</dbReference>
<evidence type="ECO:0000256" key="2">
    <source>
        <dbReference type="ARBA" id="ARBA00022670"/>
    </source>
</evidence>
<reference evidence="6" key="1">
    <citation type="submission" date="2020-11" db="EMBL/GenBank/DDBJ databases">
        <authorList>
            <person name="Tran Van P."/>
        </authorList>
    </citation>
    <scope>NUCLEOTIDE SEQUENCE</scope>
</reference>
<sequence length="2622" mass="290641">MGQMAKRFGALAVVLEHRYYGRSVPTPDLSTQNLKYLSSEMALKDTEQFALYLTKKLSLEGSKWVVFGGSYAGALAAWFREKYPNIAVGAIASSATVEDIFNFINYFGVVSESLGKECSDNIRNAHKDMEELFKTPEVQYNTNIDGIRKLMNDPSGGTPLERYAKATDMDNTFVCNDINYVEAIKSAKNITIDPKAMGRQWTYQVCNEFGLFRTTDLPDSAFGHNIPVDFYIKQCVDIFGPQFTAQSIQKAVDRTNALYGGRKPAVTNVVFPNGSLDPCKAIGVLNDLNNSTKAVIIEGYAHGGDMMASTPKDTQMDQFTRQPEEQWFEQRVDHFNKQDNTTFKQLYYVDDSHYKTGGPVFLMISGESELDAAYLTAASFMGQMAKKYGALAVTLEHRYFGRSVPTPDLSTGNLKYLTIELALKDLEQFALYLTKKLSLKDSKWVVFGGSYAGKLASWFRQKYPHIAAGAVASSAPVGSTYDCTGYLRVVGEAVGKECSDNIRKANLEIENLLKTPEGVIQLRKTLNLCQSFDGKNINDNRYLSSLLGSTVVMHVQYNTSVDKIVKTMNDPSGGTPLERYAKLQLVGQTLNCFEVNHNKYVVSLQNTTIDRKGMMRQWTYMTCTEFADFPTTDAPDSPFGHNLPVEYYAQQCTDIFGPQITAQTIQKAVNQTVATYGGLKPNVTNVVFPNGSVDPWKSIGVLNDLNNSTKAVILENYGHGGDMRYYVDDTHHKTAGPVFLMIGGESVSTPVWVSNVTYMGQMAKKYCALAVVLEHRYYGKSMPTPDLSTQNLKYLSSEMALKDTEQFALYLTKKLSIGGSKWVVFGGSYAGNLAAWFREKYPNIAVGAIASSAPVRAAVDAMEYLGVTSESLGKECSENIRKASLEFEELLKTPEGVIKLRKILHLCDTFDGKNINNNHYLAEQMMWTVVGKATSDDSIKNVGKIMSDPLVGTPLERYSKVTEMIGSSICHDFHYEDRIAPLKNTTIDVVNFEMMRQWIYQTCTEFGYYQSSDLPNSPFGHNIPVEYFTQQCAQVYGPDYTPHSIQTAVDRTNAYYGALKPNVTNVVLPNGSLDPWHSLGILKDLNNSTKAVMIEGGRHCEDMYASTSNDSENDSNHKTGGPVFLMIGGEGMAFPALVSNATYMGEMAKKYGALAVLLEHRYYGKSIPTPDLSTQNLKYLSSEMALKDTEKFALYLTKKLSLEGNKWVVFGGSYAGNLAAWFREKYPNIAVGAIASSAPVLAAVDNMGYLGVTSESLGKECSDNIRKAHLEMDELLKTPEGVMKLRKTLNLCDTFDGKNVNNNHYLAEQMMFTTVGNAMSRTVVDKIRGIMNDTSVGTLLERYAKACEMIDSTICHDFRYEDRIAPLKNTTRDPMGFQMMRQWTYQTCTEFGYYQSSDLPNSPFGHNIPVEYYTQQCAQVYGPQFTPQSIQKAVDRTNAYYGGLKPNVTNVMFPNGSLDPWHALSVLKDLNNSTKAVMISGGKYSHCGDIYASTPSDSEIFLMIGGEGTAEVSWLSNATYMGEMTKKYGALAVVLEHRYYGKSIPTKDLSTQNLKYLSSEMALKDTEQFALYLTKKLSLEGNKWVVFGGSYAGNLAAWFREKYPNIAVGAIASSAPVRAAVDAMEYLGVTSESLGKECSDNIRKASLEMEELLKTPEGVIKLRKTLHLCDTFDGKNINNNHYLAEQMMWSIVSDAMFKTGIDRIRGIMNDTSVGTPLQRYAKASGIIGGSICHNVHYEDRIAPLKNTTIDPTDFGFMRQWIYQTCTEFGYYQSSDLPNSPFGHSIPVEHFTQQCAQVYGSDFTPQSIQKAVDLTNAYYGALKPNVTNVVFPNGSLDPWHSLGILKDLNNSTKAVMIEGGGHLFLMIGGEGAIDTSYVNGMFMGEMAKKYGALAVAIEHRYYGNSIPTKDLTLENLKYLSSELALKDTEQLALYLIKKLSLEGNKWVVFGGSYAGNLAAWFREKYPNIAVGAIASSAPVEAAVDNMGYLGVVGESLGKECADNIRKAHIDMENLLKTSEGVIKLRKTLNLCDTFDGKNVNNNRYLAEEMMWSIAVTVQYNMGISGIVKTMNDPSGGTPLERYARLHGVGSHTVGCSDVKYEDLIGPLKKTSIDPQGMRQWTYQTCTEFGYYQTSDLPNSIFGHNIPVEFYIQQCADIYGPQFTAQSIQKAVDRTNAYYGGLKPNVTNVVFPNGSLDPWHALSVLKDLNNSTKAVMVEGYSHCGDMYGSRTTDKQMFLMIGGEGAGDASLSPFLFMVEMAEKYGALAVTLEHRYYGNSLPTPDLTVENMKYLSSEMALKDTEQFALYLTKKLSLEGSKWVVFGGSYAGALAAWFREKYPNIAVGAIASSAPVEAVVDNTGYLGVMSERLGKECSDNIRNASLEIENLLKTPEGVSKLRKLFNICDTFDGKNKQNNWYFAEGLFLGFAVTFQYFNDGIDGIIETMNDPSGGTPLERLAGGRDPHPGPCHNVTYDDLIGPLKRTIIDNSGTRQWAYQTCTEFGYYQTSNLPNSPFANLIPIEYYTQQCTDIFGPQFTAQSIQKGVDRTNANYGGLKPNVTNVVFPNGSDDPWHALSVLKDLNNSTKAVMIDDYTHCQDMFGSKPSDTQSLKNAHKLIEQQIGEYLK</sequence>
<gene>
    <name evidence="6" type="ORF">OSB1V03_LOCUS1440</name>
</gene>
<evidence type="ECO:0000256" key="4">
    <source>
        <dbReference type="ARBA" id="ARBA00022801"/>
    </source>
</evidence>
<dbReference type="InterPro" id="IPR029058">
    <property type="entry name" value="AB_hydrolase_fold"/>
</dbReference>
<evidence type="ECO:0000256" key="5">
    <source>
        <dbReference type="ARBA" id="ARBA00023180"/>
    </source>
</evidence>
<dbReference type="GO" id="GO:0008239">
    <property type="term" value="F:dipeptidyl-peptidase activity"/>
    <property type="evidence" value="ECO:0007669"/>
    <property type="project" value="TreeGrafter"/>
</dbReference>
<dbReference type="InterPro" id="IPR008758">
    <property type="entry name" value="Peptidase_S28"/>
</dbReference>
<dbReference type="OrthoDB" id="1735038at2759"/>
<proteinExistence type="inferred from homology"/>
<keyword evidence="7" id="KW-1185">Reference proteome</keyword>
<organism evidence="6">
    <name type="scientific">Medioppia subpectinata</name>
    <dbReference type="NCBI Taxonomy" id="1979941"/>
    <lineage>
        <taxon>Eukaryota</taxon>
        <taxon>Metazoa</taxon>
        <taxon>Ecdysozoa</taxon>
        <taxon>Arthropoda</taxon>
        <taxon>Chelicerata</taxon>
        <taxon>Arachnida</taxon>
        <taxon>Acari</taxon>
        <taxon>Acariformes</taxon>
        <taxon>Sarcoptiformes</taxon>
        <taxon>Oribatida</taxon>
        <taxon>Brachypylina</taxon>
        <taxon>Oppioidea</taxon>
        <taxon>Oppiidae</taxon>
        <taxon>Medioppia</taxon>
    </lineage>
</organism>
<keyword evidence="3" id="KW-0732">Signal</keyword>
<dbReference type="EMBL" id="OC854993">
    <property type="protein sequence ID" value="CAD7620960.1"/>
    <property type="molecule type" value="Genomic_DNA"/>
</dbReference>
<dbReference type="PANTHER" id="PTHR11010:SF117">
    <property type="entry name" value="SERINE PROTEASE 16"/>
    <property type="match status" value="1"/>
</dbReference>
<dbReference type="InterPro" id="IPR042269">
    <property type="entry name" value="Ser_carbopepase_S28_SKS"/>
</dbReference>
<accession>A0A7R9KDA8</accession>
<name>A0A7R9KDA8_9ACAR</name>
<dbReference type="PANTHER" id="PTHR11010">
    <property type="entry name" value="PROTEASE S28 PRO-X CARBOXYPEPTIDASE-RELATED"/>
    <property type="match status" value="1"/>
</dbReference>
<protein>
    <submittedName>
        <fullName evidence="6">Uncharacterized protein</fullName>
    </submittedName>
</protein>
<dbReference type="EMBL" id="CAJPIZ010000418">
    <property type="protein sequence ID" value="CAG2101390.1"/>
    <property type="molecule type" value="Genomic_DNA"/>
</dbReference>
<evidence type="ECO:0000313" key="6">
    <source>
        <dbReference type="EMBL" id="CAD7620960.1"/>
    </source>
</evidence>